<dbReference type="SUPFAM" id="SSF51316">
    <property type="entry name" value="Mss4-like"/>
    <property type="match status" value="1"/>
</dbReference>
<dbReference type="Pfam" id="PF04828">
    <property type="entry name" value="GFA"/>
    <property type="match status" value="1"/>
</dbReference>
<keyword evidence="6" id="KW-1185">Reference proteome</keyword>
<evidence type="ECO:0000313" key="6">
    <source>
        <dbReference type="Proteomes" id="UP000006633"/>
    </source>
</evidence>
<dbReference type="GO" id="GO:0016846">
    <property type="term" value="F:carbon-sulfur lyase activity"/>
    <property type="evidence" value="ECO:0007669"/>
    <property type="project" value="InterPro"/>
</dbReference>
<dbReference type="EMBL" id="CP002026">
    <property type="protein sequence ID" value="ADH88445.1"/>
    <property type="molecule type" value="Genomic_DNA"/>
</dbReference>
<reference evidence="5 6" key="1">
    <citation type="journal article" date="2012" name="Stand. Genomic Sci.">
        <title>Complete genome sequence of the facultatively chemolithoautotrophic and methylotrophic alpha Proteobacterium Starkeya novella type strain (ATCC 8093(T)).</title>
        <authorList>
            <person name="Kappler U."/>
            <person name="Davenport K."/>
            <person name="Beatson S."/>
            <person name="Lucas S."/>
            <person name="Lapidus A."/>
            <person name="Copeland A."/>
            <person name="Berry K.W."/>
            <person name="Glavina Del Rio T."/>
            <person name="Hammon N."/>
            <person name="Dalin E."/>
            <person name="Tice H."/>
            <person name="Pitluck S."/>
            <person name="Richardson P."/>
            <person name="Bruce D."/>
            <person name="Goodwin L.A."/>
            <person name="Han C."/>
            <person name="Tapia R."/>
            <person name="Detter J.C."/>
            <person name="Chang Y.J."/>
            <person name="Jeffries C.D."/>
            <person name="Land M."/>
            <person name="Hauser L."/>
            <person name="Kyrpides N.C."/>
            <person name="Goker M."/>
            <person name="Ivanova N."/>
            <person name="Klenk H.P."/>
            <person name="Woyke T."/>
        </authorList>
    </citation>
    <scope>NUCLEOTIDE SEQUENCE [LARGE SCALE GENOMIC DNA]</scope>
    <source>
        <strain evidence="6">ATCC 8093 / DSM 506 / JCM 20403 / CCM 1077 / IAM 12100 / NBRC 12443 / NCIMB 10456</strain>
    </source>
</reference>
<protein>
    <submittedName>
        <fullName evidence="5">Glutathione-dependent formaldehyde-activating GFA</fullName>
    </submittedName>
</protein>
<dbReference type="InterPro" id="IPR006913">
    <property type="entry name" value="CENP-V/GFA"/>
</dbReference>
<proteinExistence type="inferred from homology"/>
<dbReference type="RefSeq" id="WP_013165950.1">
    <property type="nucleotide sequence ID" value="NC_014217.1"/>
</dbReference>
<dbReference type="Proteomes" id="UP000006633">
    <property type="component" value="Chromosome"/>
</dbReference>
<dbReference type="HOGENOM" id="CLU_055491_7_3_5"/>
<dbReference type="GO" id="GO:0046872">
    <property type="term" value="F:metal ion binding"/>
    <property type="evidence" value="ECO:0007669"/>
    <property type="project" value="UniProtKB-KW"/>
</dbReference>
<gene>
    <name evidence="5" type="ordered locus">Snov_1125</name>
</gene>
<dbReference type="InterPro" id="IPR052355">
    <property type="entry name" value="CENP-V-like"/>
</dbReference>
<keyword evidence="2" id="KW-0479">Metal-binding</keyword>
<keyword evidence="3" id="KW-0862">Zinc</keyword>
<sequence length="137" mass="14332">MEKDQGAGNGSGGNGKSEAATAQRFTGGCHCGAVRFEASLDLSHTVACNCSICSTKGLILAFTPVESFTLASGDTQLREYRFNRHVISHLFCETCGVQAFSRATTPEGKAMVAVNVRALEGVDPATLTPSPFDGRSA</sequence>
<comment type="similarity">
    <text evidence="1">Belongs to the Gfa family.</text>
</comment>
<dbReference type="PANTHER" id="PTHR28620">
    <property type="entry name" value="CENTROMERE PROTEIN V"/>
    <property type="match status" value="1"/>
</dbReference>
<dbReference type="STRING" id="639283.Snov_1125"/>
<dbReference type="Gene3D" id="2.170.150.70">
    <property type="match status" value="1"/>
</dbReference>
<evidence type="ECO:0000259" key="4">
    <source>
        <dbReference type="PROSITE" id="PS51891"/>
    </source>
</evidence>
<dbReference type="KEGG" id="sno:Snov_1125"/>
<organism evidence="5 6">
    <name type="scientific">Ancylobacter novellus (strain ATCC 8093 / DSM 506 / JCM 20403 / CCM 1077 / IAM 12100 / NBRC 12443 / NCIMB 10456)</name>
    <name type="common">Starkeya novella</name>
    <dbReference type="NCBI Taxonomy" id="639283"/>
    <lineage>
        <taxon>Bacteria</taxon>
        <taxon>Pseudomonadati</taxon>
        <taxon>Pseudomonadota</taxon>
        <taxon>Alphaproteobacteria</taxon>
        <taxon>Hyphomicrobiales</taxon>
        <taxon>Xanthobacteraceae</taxon>
        <taxon>Ancylobacter</taxon>
    </lineage>
</organism>
<dbReference type="eggNOG" id="COG3791">
    <property type="taxonomic scope" value="Bacteria"/>
</dbReference>
<dbReference type="PROSITE" id="PS51891">
    <property type="entry name" value="CENP_V_GFA"/>
    <property type="match status" value="1"/>
</dbReference>
<dbReference type="AlphaFoldDB" id="D7A7J7"/>
<dbReference type="OrthoDB" id="9805575at2"/>
<name>D7A7J7_ANCN5</name>
<evidence type="ECO:0000256" key="1">
    <source>
        <dbReference type="ARBA" id="ARBA00005495"/>
    </source>
</evidence>
<dbReference type="PANTHER" id="PTHR28620:SF1">
    <property type="entry name" value="CENP-V_GFA DOMAIN-CONTAINING PROTEIN"/>
    <property type="match status" value="1"/>
</dbReference>
<evidence type="ECO:0000313" key="5">
    <source>
        <dbReference type="EMBL" id="ADH88445.1"/>
    </source>
</evidence>
<dbReference type="InterPro" id="IPR011057">
    <property type="entry name" value="Mss4-like_sf"/>
</dbReference>
<evidence type="ECO:0000256" key="2">
    <source>
        <dbReference type="ARBA" id="ARBA00022723"/>
    </source>
</evidence>
<feature type="domain" description="CENP-V/GFA" evidence="4">
    <location>
        <begin position="25"/>
        <end position="133"/>
    </location>
</feature>
<evidence type="ECO:0000256" key="3">
    <source>
        <dbReference type="ARBA" id="ARBA00022833"/>
    </source>
</evidence>
<accession>D7A7J7</accession>